<proteinExistence type="predicted"/>
<evidence type="ECO:0000256" key="1">
    <source>
        <dbReference type="SAM" id="MobiDB-lite"/>
    </source>
</evidence>
<dbReference type="RefSeq" id="WP_086072630.1">
    <property type="nucleotide sequence ID" value="NZ_CP021109.1"/>
</dbReference>
<dbReference type="AlphaFoldDB" id="A0A1W6Z1S0"/>
<feature type="region of interest" description="Disordered" evidence="1">
    <location>
        <begin position="209"/>
        <end position="268"/>
    </location>
</feature>
<feature type="compositionally biased region" description="Low complexity" evidence="1">
    <location>
        <begin position="255"/>
        <end position="268"/>
    </location>
</feature>
<sequence>MSTTVAPPPEQIHPALWRGTQLAQASRAAVPTGHSALGKELPGGGWSTGVLNELLLPRPGIGEMRLLQPALRALDPQGCIVLVQPPRIPHIAAWTSWGLDPARLLWVNPERPADALWAAEQVLKNAGCAALLCWLPQARPESLRRLHLAAQGGPTLFFCLRPARAAAQASPAPLRLALTPARNGVMVDIVKRRGPVCGQSLYIALETPRPATADAPPAVPSETQRPATAAPSGTPASSPSPIPLSHATLDRRQPAEAGAGRAAPAVAA</sequence>
<dbReference type="SUPFAM" id="SSF52540">
    <property type="entry name" value="P-loop containing nucleoside triphosphate hydrolases"/>
    <property type="match status" value="1"/>
</dbReference>
<protein>
    <submittedName>
        <fullName evidence="2">Cell division protein</fullName>
    </submittedName>
</protein>
<accession>A0A1W6Z1S0</accession>
<gene>
    <name evidence="2" type="ORF">CAL13_13140</name>
</gene>
<organism evidence="2 3">
    <name type="scientific">Bordetella genomosp. 9</name>
    <dbReference type="NCBI Taxonomy" id="1416803"/>
    <lineage>
        <taxon>Bacteria</taxon>
        <taxon>Pseudomonadati</taxon>
        <taxon>Pseudomonadota</taxon>
        <taxon>Betaproteobacteria</taxon>
        <taxon>Burkholderiales</taxon>
        <taxon>Alcaligenaceae</taxon>
        <taxon>Bordetella</taxon>
    </lineage>
</organism>
<dbReference type="Proteomes" id="UP000194139">
    <property type="component" value="Chromosome"/>
</dbReference>
<keyword evidence="3" id="KW-1185">Reference proteome</keyword>
<dbReference type="InterPro" id="IPR027417">
    <property type="entry name" value="P-loop_NTPase"/>
</dbReference>
<dbReference type="Gene3D" id="3.40.50.300">
    <property type="entry name" value="P-loop containing nucleotide triphosphate hydrolases"/>
    <property type="match status" value="1"/>
</dbReference>
<evidence type="ECO:0000313" key="2">
    <source>
        <dbReference type="EMBL" id="ARP87049.1"/>
    </source>
</evidence>
<dbReference type="GO" id="GO:0051301">
    <property type="term" value="P:cell division"/>
    <property type="evidence" value="ECO:0007669"/>
    <property type="project" value="UniProtKB-KW"/>
</dbReference>
<evidence type="ECO:0000313" key="3">
    <source>
        <dbReference type="Proteomes" id="UP000194139"/>
    </source>
</evidence>
<reference evidence="2 3" key="1">
    <citation type="submission" date="2017-05" db="EMBL/GenBank/DDBJ databases">
        <title>Complete and WGS of Bordetella genogroups.</title>
        <authorList>
            <person name="Spilker T."/>
            <person name="LiPuma J."/>
        </authorList>
    </citation>
    <scope>NUCLEOTIDE SEQUENCE [LARGE SCALE GENOMIC DNA]</scope>
    <source>
        <strain evidence="2 3">AU17164</strain>
    </source>
</reference>
<feature type="compositionally biased region" description="Low complexity" evidence="1">
    <location>
        <begin position="226"/>
        <end position="239"/>
    </location>
</feature>
<dbReference type="InterPro" id="IPR047610">
    <property type="entry name" value="ImuA_translesion"/>
</dbReference>
<keyword evidence="2" id="KW-0131">Cell cycle</keyword>
<keyword evidence="2" id="KW-0132">Cell division</keyword>
<dbReference type="EMBL" id="CP021109">
    <property type="protein sequence ID" value="ARP87049.1"/>
    <property type="molecule type" value="Genomic_DNA"/>
</dbReference>
<name>A0A1W6Z1S0_9BORD</name>
<dbReference type="NCBIfam" id="NF033429">
    <property type="entry name" value="ImuA_translesion"/>
    <property type="match status" value="1"/>
</dbReference>